<dbReference type="KEGG" id="cvg:107098855"/>
<evidence type="ECO:0000313" key="8">
    <source>
        <dbReference type="Ensembl" id="ENSCVAP00000011219.1"/>
    </source>
</evidence>
<dbReference type="RefSeq" id="XP_015252200.1">
    <property type="nucleotide sequence ID" value="XM_015396714.1"/>
</dbReference>
<accession>A0A3Q2CZ91</accession>
<keyword evidence="1 6" id="KW-0732">Signal</keyword>
<evidence type="ECO:0000256" key="2">
    <source>
        <dbReference type="ARBA" id="ARBA00023157"/>
    </source>
</evidence>
<keyword evidence="5" id="KW-1133">Transmembrane helix</keyword>
<evidence type="ECO:0000256" key="3">
    <source>
        <dbReference type="ARBA" id="ARBA00023180"/>
    </source>
</evidence>
<dbReference type="Proteomes" id="UP000265020">
    <property type="component" value="Unassembled WGS sequence"/>
</dbReference>
<dbReference type="InterPro" id="IPR055355">
    <property type="entry name" value="ZP-C"/>
</dbReference>
<keyword evidence="5" id="KW-0812">Transmembrane</keyword>
<dbReference type="InterPro" id="IPR001507">
    <property type="entry name" value="ZP_dom"/>
</dbReference>
<evidence type="ECO:0000256" key="1">
    <source>
        <dbReference type="ARBA" id="ARBA00022729"/>
    </source>
</evidence>
<sequence>MGAGAVLFLLVALLATGSAVSFYGDSISFSPPRTNRDGTYKVTFYHRQNGRNDCQNQSSLVCEGGVCTDLDQTDALQTDQDSSGQGRWCQTERRTTTNFQANGTSFTLRDSGCCWVSNVEGKTNWMSHAQMDLGVRSDTFRMNTCPVTTTVSSLRVPQNCFTQLRLLAHDPDGDAVRCRFTSDPTANFTLDETTCTLRSRGEPQPGTHVFELTLEDFSTKNITLTYADGSSVTREASNMNQPPLCRLKLHFLMEVLSPSSSCVTGDVTPMFLSRTPSYGDVLQASVGQTFQLFAEAQALNAQIQSFQVSGPQNMTQEFRTGSNGKAEATLTWTPNESDANRFIPVCFTAETATSQSEMRCVVVKVTRATLNQGRASVQCLSNMMMVAVEKASMPDVSEEFLSLSDPSCTLTTNGTHILGTMSFSTCGTQLEDKGDYIVFKNEIRSVERSNEVIIRRNTVKIDFYCEFPKTISVSNFYSLHQADYIFTESSFGSFGYTFEIFTDSNFTKRVEPNAYPVQVRLMEMIYMGIQAMSELPNVTLFVESCKGTPDNNPDNPMYYDFIENGCVKDETLKIHPSNQTSYNFEIQAFKFNGDYDQVYITCSVILCEPGNPFSRCAQGCLSEPSRRRRRGLSMETMGHYITQGPLQLVGSASPNAVQEDKNIKLEPKSDASPEVNFPPEVPETRSDGESWRFRELFASNITTVVFASAFILSLVLMVVVVRHFSRRRRAEDCNVLIEDEFEK</sequence>
<feature type="signal peptide" evidence="6">
    <location>
        <begin position="1"/>
        <end position="19"/>
    </location>
</feature>
<dbReference type="Pfam" id="PF23344">
    <property type="entry name" value="ZP-N"/>
    <property type="match status" value="1"/>
</dbReference>
<protein>
    <submittedName>
        <fullName evidence="8">Uncharacterized LOC107098855</fullName>
    </submittedName>
</protein>
<keyword evidence="2" id="KW-1015">Disulfide bond</keyword>
<dbReference type="AlphaFoldDB" id="A0A3Q2CZ91"/>
<dbReference type="Ensembl" id="ENSCVAT00000029850.1">
    <property type="protein sequence ID" value="ENSCVAP00000011219.1"/>
    <property type="gene ID" value="ENSCVAG00000013452.1"/>
</dbReference>
<evidence type="ECO:0000256" key="6">
    <source>
        <dbReference type="SAM" id="SignalP"/>
    </source>
</evidence>
<evidence type="ECO:0000256" key="5">
    <source>
        <dbReference type="SAM" id="Phobius"/>
    </source>
</evidence>
<dbReference type="PROSITE" id="PS51034">
    <property type="entry name" value="ZP_2"/>
    <property type="match status" value="1"/>
</dbReference>
<keyword evidence="9" id="KW-1185">Reference proteome</keyword>
<reference evidence="8" key="1">
    <citation type="submission" date="2025-08" db="UniProtKB">
        <authorList>
            <consortium name="Ensembl"/>
        </authorList>
    </citation>
    <scope>IDENTIFICATION</scope>
</reference>
<dbReference type="Gene3D" id="2.60.40.3210">
    <property type="entry name" value="Zona pellucida, ZP-N domain"/>
    <property type="match status" value="1"/>
</dbReference>
<dbReference type="Pfam" id="PF00100">
    <property type="entry name" value="Zona_pellucida"/>
    <property type="match status" value="1"/>
</dbReference>
<feature type="region of interest" description="Disordered" evidence="4">
    <location>
        <begin position="667"/>
        <end position="686"/>
    </location>
</feature>
<dbReference type="GeneTree" id="ENSGT00940000163723"/>
<dbReference type="PANTHER" id="PTHR14002">
    <property type="entry name" value="ENDOGLIN/TGF-BETA RECEPTOR TYPE III"/>
    <property type="match status" value="1"/>
</dbReference>
<reference evidence="8" key="2">
    <citation type="submission" date="2025-09" db="UniProtKB">
        <authorList>
            <consortium name="Ensembl"/>
        </authorList>
    </citation>
    <scope>IDENTIFICATION</scope>
</reference>
<keyword evidence="5" id="KW-0472">Membrane</keyword>
<dbReference type="InterPro" id="IPR048290">
    <property type="entry name" value="ZP_chr"/>
</dbReference>
<dbReference type="PANTHER" id="PTHR14002:SF59">
    <property type="entry name" value="CUB AND ZONA PELLUCIDA-LIKE DOMAIN-CONTAINING PROTEIN 1-RELATED"/>
    <property type="match status" value="1"/>
</dbReference>
<dbReference type="SMART" id="SM00241">
    <property type="entry name" value="ZP"/>
    <property type="match status" value="1"/>
</dbReference>
<dbReference type="OrthoDB" id="10063988at2759"/>
<keyword evidence="3" id="KW-0325">Glycoprotein</keyword>
<organism evidence="8 9">
    <name type="scientific">Cyprinodon variegatus</name>
    <name type="common">Sheepshead minnow</name>
    <dbReference type="NCBI Taxonomy" id="28743"/>
    <lineage>
        <taxon>Eukaryota</taxon>
        <taxon>Metazoa</taxon>
        <taxon>Chordata</taxon>
        <taxon>Craniata</taxon>
        <taxon>Vertebrata</taxon>
        <taxon>Euteleostomi</taxon>
        <taxon>Actinopterygii</taxon>
        <taxon>Neopterygii</taxon>
        <taxon>Teleostei</taxon>
        <taxon>Neoteleostei</taxon>
        <taxon>Acanthomorphata</taxon>
        <taxon>Ovalentaria</taxon>
        <taxon>Atherinomorphae</taxon>
        <taxon>Cyprinodontiformes</taxon>
        <taxon>Cyprinodontidae</taxon>
        <taxon>Cyprinodon</taxon>
    </lineage>
</organism>
<feature type="chain" id="PRO_5018672021" evidence="6">
    <location>
        <begin position="20"/>
        <end position="743"/>
    </location>
</feature>
<feature type="transmembrane region" description="Helical" evidence="5">
    <location>
        <begin position="701"/>
        <end position="721"/>
    </location>
</feature>
<name>A0A3Q2CZ91_CYPVA</name>
<dbReference type="InterPro" id="IPR055356">
    <property type="entry name" value="ZP-N"/>
</dbReference>
<dbReference type="PRINTS" id="PR00023">
    <property type="entry name" value="ZPELLUCIDA"/>
</dbReference>
<dbReference type="OMA" id="GRWCQSE"/>
<dbReference type="InterPro" id="IPR042235">
    <property type="entry name" value="ZP-C_dom"/>
</dbReference>
<feature type="domain" description="ZP" evidence="7">
    <location>
        <begin position="378"/>
        <end position="623"/>
    </location>
</feature>
<dbReference type="Gene3D" id="2.60.40.4100">
    <property type="entry name" value="Zona pellucida, ZP-C domain"/>
    <property type="match status" value="1"/>
</dbReference>
<evidence type="ECO:0000256" key="4">
    <source>
        <dbReference type="SAM" id="MobiDB-lite"/>
    </source>
</evidence>
<evidence type="ECO:0000259" key="7">
    <source>
        <dbReference type="PROSITE" id="PS51034"/>
    </source>
</evidence>
<proteinExistence type="predicted"/>
<evidence type="ECO:0000313" key="9">
    <source>
        <dbReference type="Proteomes" id="UP000265020"/>
    </source>
</evidence>
<dbReference type="GeneID" id="107098855"/>